<protein>
    <submittedName>
        <fullName evidence="3">Prepilin-type N-terminal cleavage/methylation domain-containing protein</fullName>
    </submittedName>
</protein>
<dbReference type="SUPFAM" id="SSF54523">
    <property type="entry name" value="Pili subunits"/>
    <property type="match status" value="1"/>
</dbReference>
<dbReference type="EMBL" id="JACOSL010000066">
    <property type="protein sequence ID" value="MBI1757596.1"/>
    <property type="molecule type" value="Genomic_DNA"/>
</dbReference>
<dbReference type="AlphaFoldDB" id="A0A931LXG7"/>
<dbReference type="Pfam" id="PF07963">
    <property type="entry name" value="N_methyl"/>
    <property type="match status" value="1"/>
</dbReference>
<dbReference type="PANTHER" id="PTHR30093">
    <property type="entry name" value="GENERAL SECRETION PATHWAY PROTEIN G"/>
    <property type="match status" value="1"/>
</dbReference>
<proteinExistence type="predicted"/>
<evidence type="ECO:0000256" key="2">
    <source>
        <dbReference type="SAM" id="Phobius"/>
    </source>
</evidence>
<organism evidence="3 4">
    <name type="scientific">Fimbriimonas ginsengisoli</name>
    <dbReference type="NCBI Taxonomy" id="1005039"/>
    <lineage>
        <taxon>Bacteria</taxon>
        <taxon>Bacillati</taxon>
        <taxon>Armatimonadota</taxon>
        <taxon>Fimbriimonadia</taxon>
        <taxon>Fimbriimonadales</taxon>
        <taxon>Fimbriimonadaceae</taxon>
        <taxon>Fimbriimonas</taxon>
    </lineage>
</organism>
<dbReference type="GO" id="GO:0015627">
    <property type="term" value="C:type II protein secretion system complex"/>
    <property type="evidence" value="ECO:0007669"/>
    <property type="project" value="InterPro"/>
</dbReference>
<dbReference type="InterPro" id="IPR045584">
    <property type="entry name" value="Pilin-like"/>
</dbReference>
<dbReference type="NCBIfam" id="TIGR02532">
    <property type="entry name" value="IV_pilin_GFxxxE"/>
    <property type="match status" value="1"/>
</dbReference>
<dbReference type="GO" id="GO:0015628">
    <property type="term" value="P:protein secretion by the type II secretion system"/>
    <property type="evidence" value="ECO:0007669"/>
    <property type="project" value="InterPro"/>
</dbReference>
<dbReference type="PRINTS" id="PR00813">
    <property type="entry name" value="BCTERIALGSPG"/>
</dbReference>
<dbReference type="InterPro" id="IPR012902">
    <property type="entry name" value="N_methyl_site"/>
</dbReference>
<name>A0A931LXG7_FIMGI</name>
<keyword evidence="2" id="KW-0812">Transmembrane</keyword>
<gene>
    <name evidence="3" type="ORF">HYR64_10880</name>
</gene>
<accession>A0A931LXG7</accession>
<dbReference type="PANTHER" id="PTHR30093:SF2">
    <property type="entry name" value="TYPE II SECRETION SYSTEM PROTEIN H"/>
    <property type="match status" value="1"/>
</dbReference>
<keyword evidence="2" id="KW-0472">Membrane</keyword>
<dbReference type="Proteomes" id="UP000727962">
    <property type="component" value="Unassembled WGS sequence"/>
</dbReference>
<keyword evidence="1" id="KW-0488">Methylation</keyword>
<keyword evidence="2" id="KW-1133">Transmembrane helix</keyword>
<feature type="transmembrane region" description="Helical" evidence="2">
    <location>
        <begin position="12"/>
        <end position="31"/>
    </location>
</feature>
<dbReference type="InterPro" id="IPR000983">
    <property type="entry name" value="Bac_GSPG_pilin"/>
</dbReference>
<evidence type="ECO:0000313" key="4">
    <source>
        <dbReference type="Proteomes" id="UP000727962"/>
    </source>
</evidence>
<reference evidence="3" key="1">
    <citation type="submission" date="2020-07" db="EMBL/GenBank/DDBJ databases">
        <title>Huge and variable diversity of episymbiotic CPR bacteria and DPANN archaea in groundwater ecosystems.</title>
        <authorList>
            <person name="He C.Y."/>
            <person name="Keren R."/>
            <person name="Whittaker M."/>
            <person name="Farag I.F."/>
            <person name="Doudna J."/>
            <person name="Cate J.H.D."/>
            <person name="Banfield J.F."/>
        </authorList>
    </citation>
    <scope>NUCLEOTIDE SEQUENCE</scope>
    <source>
        <strain evidence="3">NC_groundwater_17_Pr7_B-0.1um_64_12</strain>
    </source>
</reference>
<evidence type="ECO:0000313" key="3">
    <source>
        <dbReference type="EMBL" id="MBI1757596.1"/>
    </source>
</evidence>
<sequence>MLRRHAFTLIELLVVIAIIAILAAILFPVFAQAKEAAKSTSCLLNTRSIGLAMQLYASDNDDSVTAFTVEHIRRQINTTTLASTILTIATLDAQVIGWAPNTLQPYIKNRGILFCPSFAEANLMRAMDDAGCDGNGSPGSGSNISGDPNFPYVPGDVNYNTNGVVAGYGSHYGWPFQLWGNIPGTTYAKFTDPVTGQTPAGFQNGFFCSTDPAQAYLHYPGSGWQDAWQTSGKLRETANYINRHISEAVETARTACDGDAFMNVLQQKTTNIFGSANFQRRIGGAFGCEAQYRHKNSGGNLTFLDSHSQYVPRNPERYEIQDENSCWFEKYYAMDK</sequence>
<dbReference type="Gene3D" id="3.30.700.10">
    <property type="entry name" value="Glycoprotein, Type 4 Pilin"/>
    <property type="match status" value="1"/>
</dbReference>
<comment type="caution">
    <text evidence="3">The sequence shown here is derived from an EMBL/GenBank/DDBJ whole genome shotgun (WGS) entry which is preliminary data.</text>
</comment>
<evidence type="ECO:0000256" key="1">
    <source>
        <dbReference type="ARBA" id="ARBA00022481"/>
    </source>
</evidence>